<reference evidence="1" key="1">
    <citation type="submission" date="2013-11" db="EMBL/GenBank/DDBJ databases">
        <title>Genome sequence of the fusiform rust pathogen reveals effectors for host alternation and coevolution with pine.</title>
        <authorList>
            <consortium name="DOE Joint Genome Institute"/>
            <person name="Smith K."/>
            <person name="Pendleton A."/>
            <person name="Kubisiak T."/>
            <person name="Anderson C."/>
            <person name="Salamov A."/>
            <person name="Aerts A."/>
            <person name="Riley R."/>
            <person name="Clum A."/>
            <person name="Lindquist E."/>
            <person name="Ence D."/>
            <person name="Campbell M."/>
            <person name="Kronenberg Z."/>
            <person name="Feau N."/>
            <person name="Dhillon B."/>
            <person name="Hamelin R."/>
            <person name="Burleigh J."/>
            <person name="Smith J."/>
            <person name="Yandell M."/>
            <person name="Nelson C."/>
            <person name="Grigoriev I."/>
            <person name="Davis J."/>
        </authorList>
    </citation>
    <scope>NUCLEOTIDE SEQUENCE</scope>
    <source>
        <strain evidence="1">G11</strain>
    </source>
</reference>
<sequence length="207" mass="22970">MLFNSASILAFLACASFTLTIPLRVYIPGHHHQVSSPSQAIIDTAYSLFRTAADSVVFHQIEVGKILDKKGPAETDQVNQQLLDMYDQIYNMKNGLNRATGGVWSNLDPSSNLTILDCSTTFSDLLNSLKATCFRVLEMQSVDEALHNDFRNITNVTLEALEFSTNTLYVTNTTWMNILVNTTELGMLPDGFANIANFLGESLYLTM</sequence>
<comment type="caution">
    <text evidence="1">The sequence shown here is derived from an EMBL/GenBank/DDBJ whole genome shotgun (WGS) entry which is preliminary data.</text>
</comment>
<organism evidence="1 2">
    <name type="scientific">Cronartium quercuum f. sp. fusiforme G11</name>
    <dbReference type="NCBI Taxonomy" id="708437"/>
    <lineage>
        <taxon>Eukaryota</taxon>
        <taxon>Fungi</taxon>
        <taxon>Dikarya</taxon>
        <taxon>Basidiomycota</taxon>
        <taxon>Pucciniomycotina</taxon>
        <taxon>Pucciniomycetes</taxon>
        <taxon>Pucciniales</taxon>
        <taxon>Coleosporiaceae</taxon>
        <taxon>Cronartium</taxon>
    </lineage>
</organism>
<dbReference type="EMBL" id="MU167410">
    <property type="protein sequence ID" value="KAG0140944.1"/>
    <property type="molecule type" value="Genomic_DNA"/>
</dbReference>
<evidence type="ECO:0000313" key="1">
    <source>
        <dbReference type="EMBL" id="KAG0140944.1"/>
    </source>
</evidence>
<protein>
    <submittedName>
        <fullName evidence="1">Uncharacterized protein</fullName>
    </submittedName>
</protein>
<proteinExistence type="predicted"/>
<gene>
    <name evidence="1" type="ORF">CROQUDRAFT_725894</name>
</gene>
<dbReference type="AlphaFoldDB" id="A0A9P6NB17"/>
<name>A0A9P6NB17_9BASI</name>
<evidence type="ECO:0000313" key="2">
    <source>
        <dbReference type="Proteomes" id="UP000886653"/>
    </source>
</evidence>
<accession>A0A9P6NB17</accession>
<keyword evidence="2" id="KW-1185">Reference proteome</keyword>
<dbReference type="Proteomes" id="UP000886653">
    <property type="component" value="Unassembled WGS sequence"/>
</dbReference>